<name>A0A926EBX2_9FIRM</name>
<comment type="caution">
    <text evidence="2">The sequence shown here is derived from an EMBL/GenBank/DDBJ whole genome shotgun (WGS) entry which is preliminary data.</text>
</comment>
<evidence type="ECO:0000259" key="1">
    <source>
        <dbReference type="Pfam" id="PF24705"/>
    </source>
</evidence>
<keyword evidence="3" id="KW-1185">Reference proteome</keyword>
<reference evidence="2" key="1">
    <citation type="submission" date="2020-08" db="EMBL/GenBank/DDBJ databases">
        <title>Genome public.</title>
        <authorList>
            <person name="Liu C."/>
            <person name="Sun Q."/>
        </authorList>
    </citation>
    <scope>NUCLEOTIDE SEQUENCE</scope>
    <source>
        <strain evidence="2">NSJ-54</strain>
    </source>
</reference>
<organism evidence="2 3">
    <name type="scientific">Zongyangia hominis</name>
    <dbReference type="NCBI Taxonomy" id="2763677"/>
    <lineage>
        <taxon>Bacteria</taxon>
        <taxon>Bacillati</taxon>
        <taxon>Bacillota</taxon>
        <taxon>Clostridia</taxon>
        <taxon>Eubacteriales</taxon>
        <taxon>Oscillospiraceae</taxon>
        <taxon>Zongyangia</taxon>
    </lineage>
</organism>
<proteinExistence type="predicted"/>
<dbReference type="RefSeq" id="WP_262397335.1">
    <property type="nucleotide sequence ID" value="NZ_JACRTC010000003.1"/>
</dbReference>
<dbReference type="EMBL" id="JACRTC010000003">
    <property type="protein sequence ID" value="MBC8570233.1"/>
    <property type="molecule type" value="Genomic_DNA"/>
</dbReference>
<gene>
    <name evidence="2" type="ORF">H8709_05260</name>
</gene>
<dbReference type="Proteomes" id="UP000660861">
    <property type="component" value="Unassembled WGS sequence"/>
</dbReference>
<sequence>MGIASVLFEEVYQILEKIVDEQYEALGREGKLIGVSEEEIREILARYGAPTRVPVRRLVDDFAYRQLRQTNFYKGYLNLWLDGERSGLYLVCAIGLDGQGRVVYSAIDEIHVTRKAPETALR</sequence>
<dbReference type="Pfam" id="PF24705">
    <property type="entry name" value="DUF7668"/>
    <property type="match status" value="1"/>
</dbReference>
<dbReference type="AlphaFoldDB" id="A0A926EBX2"/>
<protein>
    <recommendedName>
        <fullName evidence="1">DUF7668 domain-containing protein</fullName>
    </recommendedName>
</protein>
<accession>A0A926EBX2</accession>
<dbReference type="InterPro" id="IPR056085">
    <property type="entry name" value="DUF7668"/>
</dbReference>
<evidence type="ECO:0000313" key="2">
    <source>
        <dbReference type="EMBL" id="MBC8570233.1"/>
    </source>
</evidence>
<feature type="domain" description="DUF7668" evidence="1">
    <location>
        <begin position="16"/>
        <end position="112"/>
    </location>
</feature>
<evidence type="ECO:0000313" key="3">
    <source>
        <dbReference type="Proteomes" id="UP000660861"/>
    </source>
</evidence>